<dbReference type="AlphaFoldDB" id="A0A4R6A645"/>
<comment type="subunit">
    <text evidence="1">Tightly associated with the cellulose synthase catalytic subunit.</text>
</comment>
<evidence type="ECO:0000313" key="5">
    <source>
        <dbReference type="Proteomes" id="UP000295701"/>
    </source>
</evidence>
<name>A0A4R6A645_9RHOB</name>
<protein>
    <recommendedName>
        <fullName evidence="1">Cyclic di-GMP-binding protein</fullName>
    </recommendedName>
    <alternativeName>
        <fullName evidence="1">Cellulose synthase regulatory subunit</fullName>
    </alternativeName>
</protein>
<feature type="chain" id="PRO_5020848786" description="Cyclic di-GMP-binding protein" evidence="1">
    <location>
        <begin position="25"/>
        <end position="798"/>
    </location>
</feature>
<feature type="signal peptide" evidence="1">
    <location>
        <begin position="1"/>
        <end position="24"/>
    </location>
</feature>
<dbReference type="Gene3D" id="3.30.379.30">
    <property type="match status" value="1"/>
</dbReference>
<keyword evidence="1" id="KW-0472">Membrane</keyword>
<keyword evidence="1" id="KW-0135">Cellulose biosynthesis</keyword>
<dbReference type="OrthoDB" id="7615145at2"/>
<accession>A0A4R6A645</accession>
<keyword evidence="5" id="KW-1185">Reference proteome</keyword>
<keyword evidence="1" id="KW-0732">Signal</keyword>
<dbReference type="InterPro" id="IPR048861">
    <property type="entry name" value="BscB-like_C"/>
</dbReference>
<dbReference type="EMBL" id="SNAA01000018">
    <property type="protein sequence ID" value="TDL76263.1"/>
    <property type="molecule type" value="Genomic_DNA"/>
</dbReference>
<dbReference type="UniPathway" id="UPA00694"/>
<comment type="subcellular location">
    <subcellularLocation>
        <location evidence="1">Cell inner membrane</location>
    </subcellularLocation>
</comment>
<dbReference type="Pfam" id="PF03170">
    <property type="entry name" value="BcsB"/>
    <property type="match status" value="2"/>
</dbReference>
<feature type="domain" description="Cellulose synthase subunit B-like C-terminal" evidence="3">
    <location>
        <begin position="663"/>
        <end position="796"/>
    </location>
</feature>
<keyword evidence="1" id="KW-0973">c-di-GMP</keyword>
<comment type="pathway">
    <text evidence="1">Glycan metabolism; bacterial cellulose biosynthesis.</text>
</comment>
<organism evidence="4 5">
    <name type="scientific">Palleronia sediminis</name>
    <dbReference type="NCBI Taxonomy" id="2547833"/>
    <lineage>
        <taxon>Bacteria</taxon>
        <taxon>Pseudomonadati</taxon>
        <taxon>Pseudomonadota</taxon>
        <taxon>Alphaproteobacteria</taxon>
        <taxon>Rhodobacterales</taxon>
        <taxon>Roseobacteraceae</taxon>
        <taxon>Palleronia</taxon>
    </lineage>
</organism>
<comment type="caution">
    <text evidence="4">The sequence shown here is derived from an EMBL/GenBank/DDBJ whole genome shotgun (WGS) entry which is preliminary data.</text>
</comment>
<keyword evidence="1" id="KW-0997">Cell inner membrane</keyword>
<dbReference type="InterPro" id="IPR018513">
    <property type="entry name" value="Cell_synthase_bac"/>
</dbReference>
<evidence type="ECO:0000259" key="3">
    <source>
        <dbReference type="Pfam" id="PF20916"/>
    </source>
</evidence>
<reference evidence="4 5" key="1">
    <citation type="submission" date="2019-03" db="EMBL/GenBank/DDBJ databases">
        <title>Primorskyibacter sp. SS33 isolated from sediments.</title>
        <authorList>
            <person name="Xunke S."/>
        </authorList>
    </citation>
    <scope>NUCLEOTIDE SEQUENCE [LARGE SCALE GENOMIC DNA]</scope>
    <source>
        <strain evidence="4 5">SS33</strain>
    </source>
</reference>
<dbReference type="GO" id="GO:0006011">
    <property type="term" value="P:UDP-alpha-D-glucose metabolic process"/>
    <property type="evidence" value="ECO:0007669"/>
    <property type="project" value="InterPro"/>
</dbReference>
<evidence type="ECO:0000256" key="2">
    <source>
        <dbReference type="SAM" id="MobiDB-lite"/>
    </source>
</evidence>
<feature type="region of interest" description="Disordered" evidence="2">
    <location>
        <begin position="40"/>
        <end position="73"/>
    </location>
</feature>
<evidence type="ECO:0000313" key="4">
    <source>
        <dbReference type="EMBL" id="TDL76263.1"/>
    </source>
</evidence>
<feature type="transmembrane region" description="Helical" evidence="1">
    <location>
        <begin position="771"/>
        <end position="793"/>
    </location>
</feature>
<dbReference type="Proteomes" id="UP000295701">
    <property type="component" value="Unassembled WGS sequence"/>
</dbReference>
<keyword evidence="1" id="KW-0812">Transmembrane</keyword>
<dbReference type="GO" id="GO:0030244">
    <property type="term" value="P:cellulose biosynthetic process"/>
    <property type="evidence" value="ECO:0007669"/>
    <property type="project" value="UniProtKB-KW"/>
</dbReference>
<dbReference type="Gene3D" id="2.60.120.260">
    <property type="entry name" value="Galactose-binding domain-like"/>
    <property type="match status" value="2"/>
</dbReference>
<evidence type="ECO:0000256" key="1">
    <source>
        <dbReference type="RuleBase" id="RU365021"/>
    </source>
</evidence>
<dbReference type="GO" id="GO:0005886">
    <property type="term" value="C:plasma membrane"/>
    <property type="evidence" value="ECO:0007669"/>
    <property type="project" value="UniProtKB-SubCell"/>
</dbReference>
<dbReference type="Gene3D" id="1.20.5.4520">
    <property type="match status" value="1"/>
</dbReference>
<dbReference type="Pfam" id="PF20916">
    <property type="entry name" value="BscB_a-b"/>
    <property type="match status" value="1"/>
</dbReference>
<proteinExistence type="inferred from homology"/>
<keyword evidence="1" id="KW-1133">Transmembrane helix</keyword>
<feature type="compositionally biased region" description="Low complexity" evidence="2">
    <location>
        <begin position="46"/>
        <end position="73"/>
    </location>
</feature>
<sequence length="798" mass="86269">MMTRGFTLAALLSALIATPGVSVAQDGIIAIPSFTIPATPAPTDVPDPSADPDLAGDPLLDAAPAPVDPLDPGAGRLARHGAVSSVETVEEIAARKPIAPLLSLRAGANPGTTLRMQGENPEAEFSIFLPREAVPGALQLAHSSGVDVMPERSVIDVFVNGTEVGRVAAGRFEEDGPDLIEVPEGIWRGGRNEVVLRMRQAHRLFCGPEAAFDLWTDIDMTGSGAVLDSRPFSPGAMDFLAGVAHDAGLGRAIAIKDLSDRAKLAEPVLTELAQRLTGYLRGRILTYRTADLYEVAEGADTGLPQPLARITLLPGWGETEPRAEFRRGGDGAIVMALSVPERILSFGDAEAFLDTLLADLEGDDTMLDALAVQTGIDPRTQMPSGEAVTLASLGLETMRTSSHYFRRDQIFTLPRDWLVLTAQKAMLNLDYAYARNLPEKSIMLIRVNGETVRLLPLTGMGGEPIEQFPIKFNANLLREGPNLLQFEALIPGDPEDAACPDDSFPKLEIRGSSTLRVPESPRLRLAGMRLPVFALRGSGITVNGTGLEDLPTAERLTLKAMLGEAIPNASRLTVVTADRMGELPMGAYNISRSELHKALERKWTEPAAAVPDPADRIGELPDDLFGDAIVSPEPARAGAGDGRFFMLNLSLEDLRRRIYAVRDRLMPDPNAEAERWLGDQYGHALLAQLDRSDPRALWLVIEEEDDLIEVMASIASSRRSIGGPSGQIAVLDDAGYWRSWYDSRQLPELAEPLTLRNFRYVLGNYASWSPVAFTAILFGLAVISALIALRFVIVSRED</sequence>
<gene>
    <name evidence="4" type="ORF">E2L08_14320</name>
</gene>
<keyword evidence="1" id="KW-1003">Cell membrane</keyword>
<comment type="similarity">
    <text evidence="1">Belongs to the AcsB/BcsB family.</text>
</comment>
<dbReference type="Gene3D" id="3.30.379.20">
    <property type="match status" value="1"/>
</dbReference>
<comment type="function">
    <text evidence="1">Binds the cellulose synthase activator, bis-(3'-5') cyclic diguanylic acid (c-di-GMP).</text>
</comment>